<feature type="region of interest" description="Disordered" evidence="5">
    <location>
        <begin position="20"/>
        <end position="75"/>
    </location>
</feature>
<gene>
    <name evidence="7" type="ORF">HCR_10910</name>
</gene>
<evidence type="ECO:0000256" key="4">
    <source>
        <dbReference type="PROSITE-ProRule" id="PRU00433"/>
    </source>
</evidence>
<protein>
    <recommendedName>
        <fullName evidence="6">Cytochrome c domain-containing protein</fullName>
    </recommendedName>
</protein>
<keyword evidence="3 4" id="KW-0408">Iron</keyword>
<evidence type="ECO:0000256" key="5">
    <source>
        <dbReference type="SAM" id="MobiDB-lite"/>
    </source>
</evidence>
<keyword evidence="2 4" id="KW-0479">Metal-binding</keyword>
<sequence length="187" mass="19268">MKRIALSMAVAAMVMMSGCGEKKSDSVQHEAAQPSAKVESAAVAPAVKPAEKRESAASPASQPVTESATVAKEEAAKKVEAISESVKAEAQKAPKAVEPKAEETEVKVDAAALFTKCAGCHGLKGEKHALGKSNIIAGQSKADLVKKMEGYKNGTYGGPMKGLMAGQVRSLTSGQIEALAGYIAKLK</sequence>
<keyword evidence="8" id="KW-1185">Reference proteome</keyword>
<evidence type="ECO:0000259" key="6">
    <source>
        <dbReference type="PROSITE" id="PS51007"/>
    </source>
</evidence>
<evidence type="ECO:0000313" key="8">
    <source>
        <dbReference type="Proteomes" id="UP001321445"/>
    </source>
</evidence>
<dbReference type="InterPro" id="IPR009056">
    <property type="entry name" value="Cyt_c-like_dom"/>
</dbReference>
<evidence type="ECO:0000256" key="2">
    <source>
        <dbReference type="ARBA" id="ARBA00022723"/>
    </source>
</evidence>
<dbReference type="PROSITE" id="PS51007">
    <property type="entry name" value="CYTC"/>
    <property type="match status" value="1"/>
</dbReference>
<dbReference type="PROSITE" id="PS51257">
    <property type="entry name" value="PROKAR_LIPOPROTEIN"/>
    <property type="match status" value="1"/>
</dbReference>
<feature type="compositionally biased region" description="Low complexity" evidence="5">
    <location>
        <begin position="34"/>
        <end position="48"/>
    </location>
</feature>
<proteinExistence type="predicted"/>
<evidence type="ECO:0000256" key="1">
    <source>
        <dbReference type="ARBA" id="ARBA00022617"/>
    </source>
</evidence>
<organism evidence="7 8">
    <name type="scientific">Hydrogenimonas cancrithermarum</name>
    <dbReference type="NCBI Taxonomy" id="2993563"/>
    <lineage>
        <taxon>Bacteria</taxon>
        <taxon>Pseudomonadati</taxon>
        <taxon>Campylobacterota</taxon>
        <taxon>Epsilonproteobacteria</taxon>
        <taxon>Campylobacterales</taxon>
        <taxon>Hydrogenimonadaceae</taxon>
        <taxon>Hydrogenimonas</taxon>
    </lineage>
</organism>
<dbReference type="RefSeq" id="WP_286337956.1">
    <property type="nucleotide sequence ID" value="NZ_AP027370.1"/>
</dbReference>
<dbReference type="Gene3D" id="1.10.760.10">
    <property type="entry name" value="Cytochrome c-like domain"/>
    <property type="match status" value="1"/>
</dbReference>
<dbReference type="InterPro" id="IPR036909">
    <property type="entry name" value="Cyt_c-like_dom_sf"/>
</dbReference>
<accession>A0ABN6WVM7</accession>
<evidence type="ECO:0000313" key="7">
    <source>
        <dbReference type="EMBL" id="BDY12779.1"/>
    </source>
</evidence>
<evidence type="ECO:0000256" key="3">
    <source>
        <dbReference type="ARBA" id="ARBA00023004"/>
    </source>
</evidence>
<dbReference type="Proteomes" id="UP001321445">
    <property type="component" value="Chromosome"/>
</dbReference>
<dbReference type="Pfam" id="PF00034">
    <property type="entry name" value="Cytochrom_C"/>
    <property type="match status" value="1"/>
</dbReference>
<dbReference type="EMBL" id="AP027370">
    <property type="protein sequence ID" value="BDY12779.1"/>
    <property type="molecule type" value="Genomic_DNA"/>
</dbReference>
<reference evidence="7 8" key="1">
    <citation type="submission" date="2023-03" db="EMBL/GenBank/DDBJ databases">
        <title>Description of Hydrogenimonas sp. ISO32.</title>
        <authorList>
            <person name="Mino S."/>
            <person name="Fukazawa S."/>
            <person name="Sawabe T."/>
        </authorList>
    </citation>
    <scope>NUCLEOTIDE SEQUENCE [LARGE SCALE GENOMIC DNA]</scope>
    <source>
        <strain evidence="7 8">ISO32</strain>
    </source>
</reference>
<feature type="domain" description="Cytochrome c" evidence="6">
    <location>
        <begin position="105"/>
        <end position="187"/>
    </location>
</feature>
<dbReference type="SUPFAM" id="SSF46626">
    <property type="entry name" value="Cytochrome c"/>
    <property type="match status" value="1"/>
</dbReference>
<name>A0ABN6WVM7_9BACT</name>
<keyword evidence="1 4" id="KW-0349">Heme</keyword>